<evidence type="ECO:0000313" key="2">
    <source>
        <dbReference type="Proteomes" id="UP000307720"/>
    </source>
</evidence>
<comment type="caution">
    <text evidence="1">The sequence shown here is derived from an EMBL/GenBank/DDBJ whole genome shotgun (WGS) entry which is preliminary data.</text>
</comment>
<sequence>MAKIVVDAGHGGRDSGAVFQGRQEKDDTLRLALAVGEILERNGQEVVFTRTEDVYQTPSRKAAIGNEENADFFVSLHRNSSPVPNQYNGVETLVYDNNGIKSEMAENINSELEQVGFRNIGVKERPGLAVLRRTRMPAVLVEAGFINSDVDNRIFDENFDAIAQGIANGVLQAIHENNRAQEIEGSFPENGEAEEIVVYRVQTGAFTQPQNAEALLYQLQQQGFPVYTIWEDGYYKVVVGEFGKLDNAVKMENVLRRYGYNTFVTS</sequence>
<evidence type="ECO:0000313" key="1">
    <source>
        <dbReference type="EMBL" id="TGY00079.1"/>
    </source>
</evidence>
<proteinExistence type="predicted"/>
<name>A0AC61R1C3_9FIRM</name>
<keyword evidence="2" id="KW-1185">Reference proteome</keyword>
<dbReference type="EMBL" id="SRZB01000003">
    <property type="protein sequence ID" value="TGY00079.1"/>
    <property type="molecule type" value="Genomic_DNA"/>
</dbReference>
<protein>
    <submittedName>
        <fullName evidence="1">N-acetylmuramoyl-L-alanine amidase</fullName>
    </submittedName>
</protein>
<reference evidence="1" key="1">
    <citation type="submission" date="2019-04" db="EMBL/GenBank/DDBJ databases">
        <title>Microbes associate with the intestines of laboratory mice.</title>
        <authorList>
            <person name="Navarre W."/>
            <person name="Wong E."/>
            <person name="Huang K."/>
            <person name="Tropini C."/>
            <person name="Ng K."/>
            <person name="Yu B."/>
        </authorList>
    </citation>
    <scope>NUCLEOTIDE SEQUENCE</scope>
    <source>
        <strain evidence="1">NM72_1-8</strain>
    </source>
</reference>
<organism evidence="1 2">
    <name type="scientific">Hominisplanchenecus murintestinalis</name>
    <dbReference type="NCBI Taxonomy" id="2941517"/>
    <lineage>
        <taxon>Bacteria</taxon>
        <taxon>Bacillati</taxon>
        <taxon>Bacillota</taxon>
        <taxon>Clostridia</taxon>
        <taxon>Lachnospirales</taxon>
        <taxon>Lachnospiraceae</taxon>
        <taxon>Hominisplanchenecus</taxon>
    </lineage>
</organism>
<dbReference type="Proteomes" id="UP000307720">
    <property type="component" value="Unassembled WGS sequence"/>
</dbReference>
<gene>
    <name evidence="1" type="ORF">E5357_03405</name>
</gene>
<accession>A0AC61R1C3</accession>